<evidence type="ECO:0000313" key="4">
    <source>
        <dbReference type="EMBL" id="MBN7771872.1"/>
    </source>
</evidence>
<keyword evidence="1" id="KW-0808">Transferase</keyword>
<accession>A0A939D632</accession>
<dbReference type="AlphaFoldDB" id="A0A939D632"/>
<evidence type="ECO:0000256" key="1">
    <source>
        <dbReference type="ARBA" id="ARBA00022679"/>
    </source>
</evidence>
<dbReference type="Gene3D" id="3.40.630.30">
    <property type="match status" value="1"/>
</dbReference>
<dbReference type="GO" id="GO:0016747">
    <property type="term" value="F:acyltransferase activity, transferring groups other than amino-acyl groups"/>
    <property type="evidence" value="ECO:0007669"/>
    <property type="project" value="InterPro"/>
</dbReference>
<protein>
    <submittedName>
        <fullName evidence="4">GNAT family N-acetyltransferase</fullName>
    </submittedName>
</protein>
<gene>
    <name evidence="4" type="ORF">JYB65_00665</name>
</gene>
<feature type="domain" description="N-acetyltransferase" evidence="3">
    <location>
        <begin position="26"/>
        <end position="173"/>
    </location>
</feature>
<reference evidence="4" key="1">
    <citation type="submission" date="2021-02" db="EMBL/GenBank/DDBJ databases">
        <title>Abyssanaerobacter marinus gen.nov., sp., nov, anaerobic bacterium isolated from the Onnuri vent field of Indian Ocean and suggestion of Mogibacteriaceae fam. nov., and proposal of reclassification of ambiguous this family's genus member.</title>
        <authorList>
            <person name="Kim Y.J."/>
            <person name="Yang J.-A."/>
        </authorList>
    </citation>
    <scope>NUCLEOTIDE SEQUENCE</scope>
    <source>
        <strain evidence="4">DSM 2634</strain>
    </source>
</reference>
<dbReference type="InterPro" id="IPR016181">
    <property type="entry name" value="Acyl_CoA_acyltransferase"/>
</dbReference>
<evidence type="ECO:0000256" key="2">
    <source>
        <dbReference type="ARBA" id="ARBA00023315"/>
    </source>
</evidence>
<comment type="caution">
    <text evidence="4">The sequence shown here is derived from an EMBL/GenBank/DDBJ whole genome shotgun (WGS) entry which is preliminary data.</text>
</comment>
<name>A0A939D632_CLOAM</name>
<keyword evidence="5" id="KW-1185">Reference proteome</keyword>
<evidence type="ECO:0000259" key="3">
    <source>
        <dbReference type="PROSITE" id="PS51186"/>
    </source>
</evidence>
<dbReference type="InterPro" id="IPR050680">
    <property type="entry name" value="YpeA/RimI_acetyltransf"/>
</dbReference>
<keyword evidence="2" id="KW-0012">Acyltransferase</keyword>
<dbReference type="PROSITE" id="PS51186">
    <property type="entry name" value="GNAT"/>
    <property type="match status" value="1"/>
</dbReference>
<sequence>MLEEINRLPRKLIKDLDLNLSNFKVYLVQDFDLLLLENMVNFGLNIFGELGMNEWGLVPQIRHGSVYILKEDDKTDIVGLAILMRDWENTEKAYLFDFAIEKEMQGHGFGRQFLKIIAENLQEQDFKKISLTVDVENQSAIHLYRHIGFKPVEYSPNEYGEGHNRYIMEWELKDSKAREKVIYNS</sequence>
<dbReference type="Pfam" id="PF00583">
    <property type="entry name" value="Acetyltransf_1"/>
    <property type="match status" value="1"/>
</dbReference>
<evidence type="ECO:0000313" key="5">
    <source>
        <dbReference type="Proteomes" id="UP000664545"/>
    </source>
</evidence>
<dbReference type="Proteomes" id="UP000664545">
    <property type="component" value="Unassembled WGS sequence"/>
</dbReference>
<organism evidence="4 5">
    <name type="scientific">Clostridium aminobutyricum</name>
    <dbReference type="NCBI Taxonomy" id="33953"/>
    <lineage>
        <taxon>Bacteria</taxon>
        <taxon>Bacillati</taxon>
        <taxon>Bacillota</taxon>
        <taxon>Clostridia</taxon>
        <taxon>Eubacteriales</taxon>
        <taxon>Clostridiaceae</taxon>
        <taxon>Clostridium</taxon>
    </lineage>
</organism>
<dbReference type="PANTHER" id="PTHR43420">
    <property type="entry name" value="ACETYLTRANSFERASE"/>
    <property type="match status" value="1"/>
</dbReference>
<proteinExistence type="predicted"/>
<dbReference type="CDD" id="cd04301">
    <property type="entry name" value="NAT_SF"/>
    <property type="match status" value="1"/>
</dbReference>
<dbReference type="PANTHER" id="PTHR43420:SF12">
    <property type="entry name" value="N-ACETYLTRANSFERASE DOMAIN-CONTAINING PROTEIN"/>
    <property type="match status" value="1"/>
</dbReference>
<dbReference type="InterPro" id="IPR000182">
    <property type="entry name" value="GNAT_dom"/>
</dbReference>
<dbReference type="SUPFAM" id="SSF55729">
    <property type="entry name" value="Acyl-CoA N-acyltransferases (Nat)"/>
    <property type="match status" value="1"/>
</dbReference>
<dbReference type="EMBL" id="JAFJZZ010000001">
    <property type="protein sequence ID" value="MBN7771872.1"/>
    <property type="molecule type" value="Genomic_DNA"/>
</dbReference>